<keyword evidence="2" id="KW-0472">Membrane</keyword>
<comment type="caution">
    <text evidence="3">The sequence shown here is derived from an EMBL/GenBank/DDBJ whole genome shotgun (WGS) entry which is preliminary data.</text>
</comment>
<dbReference type="RefSeq" id="WP_245129395.1">
    <property type="nucleotide sequence ID" value="NZ_JALJEJ010000003.1"/>
</dbReference>
<dbReference type="GO" id="GO:0015562">
    <property type="term" value="F:efflux transmembrane transporter activity"/>
    <property type="evidence" value="ECO:0007669"/>
    <property type="project" value="InterPro"/>
</dbReference>
<gene>
    <name evidence="3" type="ORF">MUY27_07550</name>
</gene>
<dbReference type="PANTHER" id="PTHR30203:SF33">
    <property type="entry name" value="BLR4455 PROTEIN"/>
    <property type="match status" value="1"/>
</dbReference>
<dbReference type="Proteomes" id="UP001139450">
    <property type="component" value="Unassembled WGS sequence"/>
</dbReference>
<dbReference type="Pfam" id="PF02321">
    <property type="entry name" value="OEP"/>
    <property type="match status" value="2"/>
</dbReference>
<dbReference type="GO" id="GO:0005886">
    <property type="term" value="C:plasma membrane"/>
    <property type="evidence" value="ECO:0007669"/>
    <property type="project" value="UniProtKB-SubCell"/>
</dbReference>
<reference evidence="3" key="1">
    <citation type="submission" date="2022-04" db="EMBL/GenBank/DDBJ databases">
        <title>Mucilaginibacter sp. RS28 isolated from freshwater.</title>
        <authorList>
            <person name="Ko S.-R."/>
        </authorList>
    </citation>
    <scope>NUCLEOTIDE SEQUENCE</scope>
    <source>
        <strain evidence="3">RS28</strain>
    </source>
</reference>
<dbReference type="PROSITE" id="PS51257">
    <property type="entry name" value="PROKAR_LIPOPROTEIN"/>
    <property type="match status" value="1"/>
</dbReference>
<accession>A0A9X1X1R3</accession>
<dbReference type="PANTHER" id="PTHR30203">
    <property type="entry name" value="OUTER MEMBRANE CATION EFFLUX PROTEIN"/>
    <property type="match status" value="1"/>
</dbReference>
<evidence type="ECO:0000313" key="4">
    <source>
        <dbReference type="Proteomes" id="UP001139450"/>
    </source>
</evidence>
<dbReference type="Gene3D" id="1.20.1600.10">
    <property type="entry name" value="Outer membrane efflux proteins (OEP)"/>
    <property type="match status" value="1"/>
</dbReference>
<keyword evidence="4" id="KW-1185">Reference proteome</keyword>
<keyword evidence="2" id="KW-1134">Transmembrane beta strand</keyword>
<evidence type="ECO:0000256" key="1">
    <source>
        <dbReference type="ARBA" id="ARBA00007613"/>
    </source>
</evidence>
<evidence type="ECO:0000256" key="2">
    <source>
        <dbReference type="RuleBase" id="RU362097"/>
    </source>
</evidence>
<keyword evidence="2" id="KW-0449">Lipoprotein</keyword>
<dbReference type="SUPFAM" id="SSF56954">
    <property type="entry name" value="Outer membrane efflux proteins (OEP)"/>
    <property type="match status" value="1"/>
</dbReference>
<keyword evidence="2" id="KW-0564">Palmitate</keyword>
<organism evidence="3 4">
    <name type="scientific">Mucilaginibacter straminoryzae</name>
    <dbReference type="NCBI Taxonomy" id="2932774"/>
    <lineage>
        <taxon>Bacteria</taxon>
        <taxon>Pseudomonadati</taxon>
        <taxon>Bacteroidota</taxon>
        <taxon>Sphingobacteriia</taxon>
        <taxon>Sphingobacteriales</taxon>
        <taxon>Sphingobacteriaceae</taxon>
        <taxon>Mucilaginibacter</taxon>
    </lineage>
</organism>
<dbReference type="AlphaFoldDB" id="A0A9X1X1R3"/>
<keyword evidence="2" id="KW-0812">Transmembrane</keyword>
<dbReference type="InterPro" id="IPR003423">
    <property type="entry name" value="OMP_efflux"/>
</dbReference>
<protein>
    <submittedName>
        <fullName evidence="3">Efflux transporter outer membrane subunit</fullName>
    </submittedName>
</protein>
<proteinExistence type="inferred from homology"/>
<dbReference type="InterPro" id="IPR010131">
    <property type="entry name" value="MdtP/NodT-like"/>
</dbReference>
<name>A0A9X1X1R3_9SPHI</name>
<dbReference type="NCBIfam" id="TIGR01845">
    <property type="entry name" value="outer_NodT"/>
    <property type="match status" value="1"/>
</dbReference>
<comment type="subcellular location">
    <subcellularLocation>
        <location evidence="2">Cell membrane</location>
        <topology evidence="2">Lipid-anchor</topology>
    </subcellularLocation>
</comment>
<comment type="similarity">
    <text evidence="1 2">Belongs to the outer membrane factor (OMF) (TC 1.B.17) family.</text>
</comment>
<dbReference type="Gene3D" id="2.20.200.10">
    <property type="entry name" value="Outer membrane efflux proteins (OEP)"/>
    <property type="match status" value="1"/>
</dbReference>
<sequence length="471" mass="52067">MKTNNFLTYTILFTSLVIASCKVGKNYQRPDAPLPAQFNNVSYADTSSIGDLEWRQFFTDATLQSLIDKGIQYNYDLQIALKRIDAANERVKQAKLILLPDLNLQVAGQYNRPSKNSLNGLSANGFLGSSHIEDYNANLNLSWEIDTWGKLRRQKEAALAQYLQTYEAKKAVQTRLVSDIAQGYYNLLMLEKQLSISKRNLELSDSTLRLTRLLKTAGEVTLLAVQQADAQRQTTALLIPQLEQNIAIQQNALQILTGQLPGEIAHTSTLDALQLPSQLSTGLPAGLLARRPDVRSTEMALVAANAQVGVAQGNMYPSLVISANGGLESLKASTWFNVPASLFGIVNGSILQPLINRRRYKTEFEVAKVNRETAVLQFRQSVLNATGEVSNALIQNQKLDQQRLLAVNQVDTLKQAVKNAQLLFKSDMANYLEVITAQTNALQAELNLAAIKRNEMGSVIELYRSLGGGWK</sequence>
<evidence type="ECO:0000313" key="3">
    <source>
        <dbReference type="EMBL" id="MCJ8209559.1"/>
    </source>
</evidence>
<dbReference type="EMBL" id="JALJEJ010000003">
    <property type="protein sequence ID" value="MCJ8209559.1"/>
    <property type="molecule type" value="Genomic_DNA"/>
</dbReference>